<evidence type="ECO:0000256" key="4">
    <source>
        <dbReference type="SAM" id="Phobius"/>
    </source>
</evidence>
<keyword evidence="4" id="KW-0472">Membrane</keyword>
<accession>A0A1G6L5J8</accession>
<feature type="chain" id="PRO_5011591350" description="Fibronectin type-III domain-containing protein" evidence="5">
    <location>
        <begin position="35"/>
        <end position="545"/>
    </location>
</feature>
<keyword evidence="7" id="KW-1185">Reference proteome</keyword>
<reference evidence="7" key="1">
    <citation type="submission" date="2016-10" db="EMBL/GenBank/DDBJ databases">
        <authorList>
            <person name="Varghese N."/>
            <person name="Submissions S."/>
        </authorList>
    </citation>
    <scope>NUCLEOTIDE SEQUENCE [LARGE SCALE GENOMIC DNA]</scope>
    <source>
        <strain evidence="7">DSM 45421</strain>
    </source>
</reference>
<gene>
    <name evidence="6" type="ORF">SAMN05660690_1205</name>
</gene>
<dbReference type="GO" id="GO:0000272">
    <property type="term" value="P:polysaccharide catabolic process"/>
    <property type="evidence" value="ECO:0007669"/>
    <property type="project" value="UniProtKB-KW"/>
</dbReference>
<organism evidence="6 7">
    <name type="scientific">Geodermatophilus telluris</name>
    <dbReference type="NCBI Taxonomy" id="1190417"/>
    <lineage>
        <taxon>Bacteria</taxon>
        <taxon>Bacillati</taxon>
        <taxon>Actinomycetota</taxon>
        <taxon>Actinomycetes</taxon>
        <taxon>Geodermatophilales</taxon>
        <taxon>Geodermatophilaceae</taxon>
        <taxon>Geodermatophilus</taxon>
    </lineage>
</organism>
<feature type="transmembrane region" description="Helical" evidence="4">
    <location>
        <begin position="522"/>
        <end position="540"/>
    </location>
</feature>
<keyword evidence="4" id="KW-1133">Transmembrane helix</keyword>
<proteinExistence type="predicted"/>
<dbReference type="SUPFAM" id="SSF49265">
    <property type="entry name" value="Fibronectin type III"/>
    <property type="match status" value="1"/>
</dbReference>
<name>A0A1G6L5J8_9ACTN</name>
<evidence type="ECO:0000256" key="2">
    <source>
        <dbReference type="ARBA" id="ARBA00023326"/>
    </source>
</evidence>
<dbReference type="STRING" id="1190417.SAMN05660690_1205"/>
<feature type="signal peptide" evidence="5">
    <location>
        <begin position="1"/>
        <end position="34"/>
    </location>
</feature>
<keyword evidence="2" id="KW-0624">Polysaccharide degradation</keyword>
<evidence type="ECO:0000313" key="6">
    <source>
        <dbReference type="EMBL" id="SDC38393.1"/>
    </source>
</evidence>
<dbReference type="InterPro" id="IPR003961">
    <property type="entry name" value="FN3_dom"/>
</dbReference>
<keyword evidence="4" id="KW-0812">Transmembrane</keyword>
<keyword evidence="5" id="KW-0732">Signal</keyword>
<keyword evidence="1" id="KW-0326">Glycosidase</keyword>
<dbReference type="AlphaFoldDB" id="A0A1G6L5J8"/>
<keyword evidence="1" id="KW-0378">Hydrolase</keyword>
<dbReference type="GO" id="GO:0016798">
    <property type="term" value="F:hydrolase activity, acting on glycosyl bonds"/>
    <property type="evidence" value="ECO:0007669"/>
    <property type="project" value="UniProtKB-KW"/>
</dbReference>
<dbReference type="InterPro" id="IPR013783">
    <property type="entry name" value="Ig-like_fold"/>
</dbReference>
<evidence type="ECO:0000256" key="5">
    <source>
        <dbReference type="SAM" id="SignalP"/>
    </source>
</evidence>
<evidence type="ECO:0000256" key="1">
    <source>
        <dbReference type="ARBA" id="ARBA00023295"/>
    </source>
</evidence>
<feature type="region of interest" description="Disordered" evidence="3">
    <location>
        <begin position="399"/>
        <end position="424"/>
    </location>
</feature>
<sequence>MTSPARRVVRLRSAFPALLASAALAVGLAPMATAAGDRPQTYTGTSYSVEFATPPTRAGNQDKMWFAADAWWALLLEPTGRTLRVFELMPDHSWRPTPTAVTTAAADGGDVLPDGDSVHVLYRRSDGALDYVRLTFDPSARGYRSDPPRAVTPRSGPQPTIAKDSTGRLWVAFATVTGVVVSYSDDGGAGWVRLPAFAQAGDGRTPEVAALVAYDDRLGLLWSDHGSGRFVFASRSDGDPPGVWLREPVPATPAADSHLSLVRLPGQPADSLAAAVTTWADADAAPDTPVVDVLLRTPDGQWSVVPAGTIADGLAEPVLAVDGATRTLHLFAAVNGSIVDKQAPLDDVKFAPGRGDLFVLAPEGGLAAPTVSQEPADERSGLVVLASNTRDKAYRHAERPISPAVPSVDPADHTPPTPPGRLQGRAISPDTLVLSWSPATDGDRWVPAGRGVPVHHYEVSCDGEPIATVTATSLQDRPRVATATTVAASVEYEVVAVDDAGNRSDAARVVVDLPGAATRTPLYVGLGVLALAPLAAVYAFRRRAS</sequence>
<keyword evidence="2" id="KW-0119">Carbohydrate metabolism</keyword>
<dbReference type="RefSeq" id="WP_139173472.1">
    <property type="nucleotide sequence ID" value="NZ_FMZF01000002.1"/>
</dbReference>
<dbReference type="InterPro" id="IPR036116">
    <property type="entry name" value="FN3_sf"/>
</dbReference>
<dbReference type="OrthoDB" id="9802683at2"/>
<dbReference type="CDD" id="cd00063">
    <property type="entry name" value="FN3"/>
    <property type="match status" value="1"/>
</dbReference>
<evidence type="ECO:0008006" key="8">
    <source>
        <dbReference type="Google" id="ProtNLM"/>
    </source>
</evidence>
<evidence type="ECO:0000256" key="3">
    <source>
        <dbReference type="SAM" id="MobiDB-lite"/>
    </source>
</evidence>
<evidence type="ECO:0000313" key="7">
    <source>
        <dbReference type="Proteomes" id="UP000199416"/>
    </source>
</evidence>
<dbReference type="EMBL" id="FMZF01000002">
    <property type="protein sequence ID" value="SDC38393.1"/>
    <property type="molecule type" value="Genomic_DNA"/>
</dbReference>
<protein>
    <recommendedName>
        <fullName evidence="8">Fibronectin type-III domain-containing protein</fullName>
    </recommendedName>
</protein>
<dbReference type="Proteomes" id="UP000199416">
    <property type="component" value="Unassembled WGS sequence"/>
</dbReference>
<dbReference type="Gene3D" id="2.60.40.10">
    <property type="entry name" value="Immunoglobulins"/>
    <property type="match status" value="1"/>
</dbReference>